<dbReference type="InterPro" id="IPR024311">
    <property type="entry name" value="Lipocalin-like"/>
</dbReference>
<dbReference type="Pfam" id="PF13648">
    <property type="entry name" value="Lipocalin_4"/>
    <property type="match status" value="1"/>
</dbReference>
<evidence type="ECO:0000259" key="2">
    <source>
        <dbReference type="Pfam" id="PF13648"/>
    </source>
</evidence>
<dbReference type="EMBL" id="JBHTKA010000001">
    <property type="protein sequence ID" value="MFD0999282.1"/>
    <property type="molecule type" value="Genomic_DNA"/>
</dbReference>
<evidence type="ECO:0000256" key="1">
    <source>
        <dbReference type="SAM" id="SignalP"/>
    </source>
</evidence>
<dbReference type="PROSITE" id="PS51257">
    <property type="entry name" value="PROKAR_LIPOPROTEIN"/>
    <property type="match status" value="1"/>
</dbReference>
<feature type="signal peptide" evidence="1">
    <location>
        <begin position="1"/>
        <end position="22"/>
    </location>
</feature>
<dbReference type="Proteomes" id="UP001597112">
    <property type="component" value="Unassembled WGS sequence"/>
</dbReference>
<protein>
    <submittedName>
        <fullName evidence="3">Lipocalin family protein</fullName>
    </submittedName>
</protein>
<feature type="domain" description="Lipocalin-like" evidence="2">
    <location>
        <begin position="33"/>
        <end position="121"/>
    </location>
</feature>
<comment type="caution">
    <text evidence="3">The sequence shown here is derived from an EMBL/GenBank/DDBJ whole genome shotgun (WGS) entry which is preliminary data.</text>
</comment>
<reference evidence="4" key="1">
    <citation type="journal article" date="2019" name="Int. J. Syst. Evol. Microbiol.">
        <title>The Global Catalogue of Microorganisms (GCM) 10K type strain sequencing project: providing services to taxonomists for standard genome sequencing and annotation.</title>
        <authorList>
            <consortium name="The Broad Institute Genomics Platform"/>
            <consortium name="The Broad Institute Genome Sequencing Center for Infectious Disease"/>
            <person name="Wu L."/>
            <person name="Ma J."/>
        </authorList>
    </citation>
    <scope>NUCLEOTIDE SEQUENCE [LARGE SCALE GENOMIC DNA]</scope>
    <source>
        <strain evidence="4">CCUG 58938</strain>
    </source>
</reference>
<proteinExistence type="predicted"/>
<feature type="chain" id="PRO_5045182392" evidence="1">
    <location>
        <begin position="23"/>
        <end position="152"/>
    </location>
</feature>
<sequence length="152" mass="16980">MKSRINAWLLLGLLVIGFSACDDDEEEVSRTVEGRWQGTRMEFTLEAFGIPVRNEDDDSFNAILEFKANGFVTIEDEGQSATGTWVQNGNTLTLSVNYTIENISLSGDYTIKELTDTKLTIYAERDETYEDPDTGLEVDGTLKATLYFTAIP</sequence>
<keyword evidence="4" id="KW-1185">Reference proteome</keyword>
<dbReference type="RefSeq" id="WP_377577446.1">
    <property type="nucleotide sequence ID" value="NZ_JBHTKA010000001.1"/>
</dbReference>
<keyword evidence="1" id="KW-0732">Signal</keyword>
<accession>A0ABW3K2P9</accession>
<evidence type="ECO:0000313" key="3">
    <source>
        <dbReference type="EMBL" id="MFD0999282.1"/>
    </source>
</evidence>
<evidence type="ECO:0000313" key="4">
    <source>
        <dbReference type="Proteomes" id="UP001597112"/>
    </source>
</evidence>
<organism evidence="3 4">
    <name type="scientific">Ohtaekwangia kribbensis</name>
    <dbReference type="NCBI Taxonomy" id="688913"/>
    <lineage>
        <taxon>Bacteria</taxon>
        <taxon>Pseudomonadati</taxon>
        <taxon>Bacteroidota</taxon>
        <taxon>Cytophagia</taxon>
        <taxon>Cytophagales</taxon>
        <taxon>Fulvivirgaceae</taxon>
        <taxon>Ohtaekwangia</taxon>
    </lineage>
</organism>
<name>A0ABW3K2P9_9BACT</name>
<gene>
    <name evidence="3" type="ORF">ACFQ21_08190</name>
</gene>